<dbReference type="GO" id="GO:0034204">
    <property type="term" value="P:lipid translocation"/>
    <property type="evidence" value="ECO:0007669"/>
    <property type="project" value="TreeGrafter"/>
</dbReference>
<accession>A0A075LTZ7</accession>
<dbReference type="RefSeq" id="WP_038564157.1">
    <property type="nucleotide sequence ID" value="NZ_CP008876.1"/>
</dbReference>
<feature type="transmembrane region" description="Helical" evidence="8">
    <location>
        <begin position="42"/>
        <end position="65"/>
    </location>
</feature>
<keyword evidence="5" id="KW-0573">Peptidoglycan synthesis</keyword>
<feature type="transmembrane region" description="Helical" evidence="8">
    <location>
        <begin position="155"/>
        <end position="175"/>
    </location>
</feature>
<feature type="transmembrane region" description="Helical" evidence="8">
    <location>
        <begin position="309"/>
        <end position="333"/>
    </location>
</feature>
<dbReference type="AlphaFoldDB" id="A0A075LTZ7"/>
<dbReference type="Proteomes" id="UP000027980">
    <property type="component" value="Chromosome"/>
</dbReference>
<keyword evidence="4" id="KW-0133">Cell shape</keyword>
<dbReference type="KEGG" id="tap:GZ22_15495"/>
<evidence type="ECO:0000256" key="6">
    <source>
        <dbReference type="ARBA" id="ARBA00022989"/>
    </source>
</evidence>
<gene>
    <name evidence="9" type="ORF">GZ22_15495</name>
</gene>
<dbReference type="GO" id="GO:0008360">
    <property type="term" value="P:regulation of cell shape"/>
    <property type="evidence" value="ECO:0007669"/>
    <property type="project" value="UniProtKB-KW"/>
</dbReference>
<evidence type="ECO:0000256" key="8">
    <source>
        <dbReference type="SAM" id="Phobius"/>
    </source>
</evidence>
<feature type="transmembrane region" description="Helical" evidence="8">
    <location>
        <begin position="120"/>
        <end position="143"/>
    </location>
</feature>
<dbReference type="GO" id="GO:0015648">
    <property type="term" value="F:lipid-linked peptidoglycan transporter activity"/>
    <property type="evidence" value="ECO:0007669"/>
    <property type="project" value="TreeGrafter"/>
</dbReference>
<dbReference type="OrthoDB" id="9804143at2"/>
<feature type="transmembrane region" description="Helical" evidence="8">
    <location>
        <begin position="345"/>
        <end position="363"/>
    </location>
</feature>
<comment type="subcellular location">
    <subcellularLocation>
        <location evidence="1">Cell membrane</location>
        <topology evidence="1">Multi-pass membrane protein</topology>
    </subcellularLocation>
</comment>
<feature type="transmembrane region" description="Helical" evidence="8">
    <location>
        <begin position="222"/>
        <end position="242"/>
    </location>
</feature>
<evidence type="ECO:0000256" key="5">
    <source>
        <dbReference type="ARBA" id="ARBA00022984"/>
    </source>
</evidence>
<dbReference type="GO" id="GO:0005886">
    <property type="term" value="C:plasma membrane"/>
    <property type="evidence" value="ECO:0007669"/>
    <property type="project" value="UniProtKB-SubCell"/>
</dbReference>
<evidence type="ECO:0000256" key="7">
    <source>
        <dbReference type="ARBA" id="ARBA00023136"/>
    </source>
</evidence>
<dbReference type="HOGENOM" id="CLU_006797_4_1_9"/>
<dbReference type="PANTHER" id="PTHR47019">
    <property type="entry name" value="LIPID II FLIPPASE MURJ"/>
    <property type="match status" value="1"/>
</dbReference>
<name>A0A075LTZ7_9BACI</name>
<feature type="transmembrane region" description="Helical" evidence="8">
    <location>
        <begin position="400"/>
        <end position="422"/>
    </location>
</feature>
<evidence type="ECO:0000313" key="10">
    <source>
        <dbReference type="Proteomes" id="UP000027980"/>
    </source>
</evidence>
<keyword evidence="7 8" id="KW-0472">Membrane</keyword>
<dbReference type="InterPro" id="IPR004268">
    <property type="entry name" value="MurJ"/>
</dbReference>
<dbReference type="PANTHER" id="PTHR47019:SF1">
    <property type="entry name" value="LIPID II FLIPPASE MURJ"/>
    <property type="match status" value="1"/>
</dbReference>
<feature type="transmembrane region" description="Helical" evidence="8">
    <location>
        <begin position="465"/>
        <end position="486"/>
    </location>
</feature>
<feature type="transmembrane region" description="Helical" evidence="8">
    <location>
        <begin position="434"/>
        <end position="459"/>
    </location>
</feature>
<reference evidence="9 10" key="1">
    <citation type="submission" date="2014-07" db="EMBL/GenBank/DDBJ databases">
        <title>Complete genome sequence of a moderately halophilic bacterium Terribacillus aidingensis MP602, isolated from Cryptomeria fortunei in Tianmu mountain in China.</title>
        <authorList>
            <person name="Wang Y."/>
            <person name="Lu P."/>
            <person name="Zhang L."/>
        </authorList>
    </citation>
    <scope>NUCLEOTIDE SEQUENCE [LARGE SCALE GENOMIC DNA]</scope>
    <source>
        <strain evidence="9 10">MP602</strain>
    </source>
</reference>
<evidence type="ECO:0000256" key="1">
    <source>
        <dbReference type="ARBA" id="ARBA00004651"/>
    </source>
</evidence>
<keyword evidence="2" id="KW-1003">Cell membrane</keyword>
<dbReference type="PRINTS" id="PR01806">
    <property type="entry name" value="VIRFACTRMVIN"/>
</dbReference>
<dbReference type="NCBIfam" id="TIGR01695">
    <property type="entry name" value="murJ_mviN"/>
    <property type="match status" value="1"/>
</dbReference>
<feature type="transmembrane region" description="Helical" evidence="8">
    <location>
        <begin position="85"/>
        <end position="108"/>
    </location>
</feature>
<evidence type="ECO:0000256" key="3">
    <source>
        <dbReference type="ARBA" id="ARBA00022692"/>
    </source>
</evidence>
<protein>
    <recommendedName>
        <fullName evidence="11">Lipid II flippase</fullName>
    </recommendedName>
</protein>
<proteinExistence type="predicted"/>
<dbReference type="GO" id="GO:0009252">
    <property type="term" value="P:peptidoglycan biosynthetic process"/>
    <property type="evidence" value="ECO:0007669"/>
    <property type="project" value="UniProtKB-KW"/>
</dbReference>
<dbReference type="InterPro" id="IPR051050">
    <property type="entry name" value="Lipid_II_flippase_MurJ/MviN"/>
</dbReference>
<keyword evidence="6 8" id="KW-1133">Transmembrane helix</keyword>
<evidence type="ECO:0000256" key="4">
    <source>
        <dbReference type="ARBA" id="ARBA00022960"/>
    </source>
</evidence>
<sequence length="503" mass="55465">MKSKLRIASLLLLFVTLVLKVSGLIRDMLITNYFGAGSESDAYYAAFALPNMFILFLTTGMKSAFVPSYIKYKEKSRGLSHLQDVWKGTLLFSFLISVVFIFIAPVYIRLLFPNLTGDSAQMATIMTIIFLSSLLFVGVNAVLEAYFDAENKYYLSVLAQAIVLLGTIGSALLFADDIGAYAFAFGNLAGVILSLLFKLLLLLPKRTLTLKGKINWEENKRFYHIFIPVALTAMIGQITLMIDTSFANMLGKSFATYLNIAKNLTQFPQNIIGVTVGTIVFPMLAAAYAKHDMKGFKENMTRGLQIMYFVLLPVLTGMMLLMPEIITLLFVNGEFTAQHAEQTSIAAYYYFGTILFYSLVIIVNNGFYTMEKGHYMMRLGFLSIGLKLLLNYIFTESFGFIGIPLSSSVTGLIYAVSCFLIFRKLTGGIPIKGMLADVAKTTASVLIMGIAVLLIKGTLSDVQPILTILICSAAGVIVFLICVFLMKIKSFYILLGRGGSTAK</sequence>
<evidence type="ECO:0000313" key="9">
    <source>
        <dbReference type="EMBL" id="AIF67903.1"/>
    </source>
</evidence>
<dbReference type="EMBL" id="CP008876">
    <property type="protein sequence ID" value="AIF67903.1"/>
    <property type="molecule type" value="Genomic_DNA"/>
</dbReference>
<evidence type="ECO:0008006" key="11">
    <source>
        <dbReference type="Google" id="ProtNLM"/>
    </source>
</evidence>
<dbReference type="Pfam" id="PF03023">
    <property type="entry name" value="MurJ"/>
    <property type="match status" value="1"/>
</dbReference>
<feature type="transmembrane region" description="Helical" evidence="8">
    <location>
        <begin position="181"/>
        <end position="201"/>
    </location>
</feature>
<evidence type="ECO:0000256" key="2">
    <source>
        <dbReference type="ARBA" id="ARBA00022475"/>
    </source>
</evidence>
<feature type="transmembrane region" description="Helical" evidence="8">
    <location>
        <begin position="375"/>
        <end position="394"/>
    </location>
</feature>
<feature type="transmembrane region" description="Helical" evidence="8">
    <location>
        <begin position="271"/>
        <end position="289"/>
    </location>
</feature>
<organism evidence="9 10">
    <name type="scientific">Terribacillus saccharophilus</name>
    <dbReference type="NCBI Taxonomy" id="361277"/>
    <lineage>
        <taxon>Bacteria</taxon>
        <taxon>Bacillati</taxon>
        <taxon>Bacillota</taxon>
        <taxon>Bacilli</taxon>
        <taxon>Bacillales</taxon>
        <taxon>Bacillaceae</taxon>
        <taxon>Terribacillus</taxon>
    </lineage>
</organism>
<dbReference type="GeneID" id="34222124"/>
<keyword evidence="3 8" id="KW-0812">Transmembrane</keyword>